<dbReference type="Pfam" id="PF11540">
    <property type="entry name" value="Dynein_IC2"/>
    <property type="match status" value="1"/>
</dbReference>
<feature type="non-terminal residue" evidence="2">
    <location>
        <position position="187"/>
    </location>
</feature>
<gene>
    <name evidence="2" type="ORF">H4R26_005596</name>
</gene>
<dbReference type="InterPro" id="IPR025956">
    <property type="entry name" value="DYNC1I1/DYNC1I2"/>
</dbReference>
<name>A0A9W8B7C4_9FUNG</name>
<proteinExistence type="predicted"/>
<dbReference type="Proteomes" id="UP001150907">
    <property type="component" value="Unassembled WGS sequence"/>
</dbReference>
<comment type="caution">
    <text evidence="2">The sequence shown here is derived from an EMBL/GenBank/DDBJ whole genome shotgun (WGS) entry which is preliminary data.</text>
</comment>
<feature type="compositionally biased region" description="Basic and acidic residues" evidence="1">
    <location>
        <begin position="79"/>
        <end position="88"/>
    </location>
</feature>
<protein>
    <submittedName>
        <fullName evidence="2">Uncharacterized protein</fullName>
    </submittedName>
</protein>
<dbReference type="GO" id="GO:0005868">
    <property type="term" value="C:cytoplasmic dynein complex"/>
    <property type="evidence" value="ECO:0007669"/>
    <property type="project" value="InterPro"/>
</dbReference>
<evidence type="ECO:0000313" key="2">
    <source>
        <dbReference type="EMBL" id="KAJ1998072.1"/>
    </source>
</evidence>
<accession>A0A9W8B7C4</accession>
<reference evidence="2" key="1">
    <citation type="submission" date="2022-07" db="EMBL/GenBank/DDBJ databases">
        <title>Phylogenomic reconstructions and comparative analyses of Kickxellomycotina fungi.</title>
        <authorList>
            <person name="Reynolds N.K."/>
            <person name="Stajich J.E."/>
            <person name="Barry K."/>
            <person name="Grigoriev I.V."/>
            <person name="Crous P."/>
            <person name="Smith M.E."/>
        </authorList>
    </citation>
    <scope>NUCLEOTIDE SEQUENCE</scope>
    <source>
        <strain evidence="2">IMI 214461</strain>
    </source>
</reference>
<feature type="compositionally biased region" description="Polar residues" evidence="1">
    <location>
        <begin position="90"/>
        <end position="100"/>
    </location>
</feature>
<feature type="compositionally biased region" description="Polar residues" evidence="1">
    <location>
        <begin position="29"/>
        <end position="52"/>
    </location>
</feature>
<evidence type="ECO:0000313" key="3">
    <source>
        <dbReference type="Proteomes" id="UP001150907"/>
    </source>
</evidence>
<dbReference type="GO" id="GO:0007018">
    <property type="term" value="P:microtubule-based movement"/>
    <property type="evidence" value="ECO:0007669"/>
    <property type="project" value="InterPro"/>
</dbReference>
<organism evidence="2 3">
    <name type="scientific">Coemansia thaxteri</name>
    <dbReference type="NCBI Taxonomy" id="2663907"/>
    <lineage>
        <taxon>Eukaryota</taxon>
        <taxon>Fungi</taxon>
        <taxon>Fungi incertae sedis</taxon>
        <taxon>Zoopagomycota</taxon>
        <taxon>Kickxellomycotina</taxon>
        <taxon>Kickxellomycetes</taxon>
        <taxon>Kickxellales</taxon>
        <taxon>Kickxellaceae</taxon>
        <taxon>Coemansia</taxon>
    </lineage>
</organism>
<feature type="compositionally biased region" description="Low complexity" evidence="1">
    <location>
        <begin position="106"/>
        <end position="124"/>
    </location>
</feature>
<evidence type="ECO:0000256" key="1">
    <source>
        <dbReference type="SAM" id="MobiDB-lite"/>
    </source>
</evidence>
<sequence length="187" mass="19910">MDHRRDELEKKRAKLAELRRQREERKRVSMQTPGQQPAASSKIDSQDINDLVNSLVGDRARSPVSSHSTATGTPGISREASDMGRDRSISAATSIGTQMGSPVPQAVTLGAGSTAAGGVSSSTVGYSAPTACGSAFGPRALPEFKTCDLVMFDFPPKERVVYNKEVQTTDSGGVPDDGLLTEEEIER</sequence>
<dbReference type="AlphaFoldDB" id="A0A9W8B7C4"/>
<feature type="region of interest" description="Disordered" evidence="1">
    <location>
        <begin position="164"/>
        <end position="187"/>
    </location>
</feature>
<feature type="region of interest" description="Disordered" evidence="1">
    <location>
        <begin position="1"/>
        <end position="124"/>
    </location>
</feature>
<keyword evidence="3" id="KW-1185">Reference proteome</keyword>
<dbReference type="EMBL" id="JANBQF010001086">
    <property type="protein sequence ID" value="KAJ1998072.1"/>
    <property type="molecule type" value="Genomic_DNA"/>
</dbReference>
<feature type="compositionally biased region" description="Basic and acidic residues" evidence="1">
    <location>
        <begin position="1"/>
        <end position="27"/>
    </location>
</feature>
<dbReference type="OrthoDB" id="366230at2759"/>
<feature type="compositionally biased region" description="Polar residues" evidence="1">
    <location>
        <begin position="63"/>
        <end position="74"/>
    </location>
</feature>